<accession>S4N032</accession>
<dbReference type="EMBL" id="AOPY01000089">
    <property type="protein sequence ID" value="EPJ42931.1"/>
    <property type="molecule type" value="Genomic_DNA"/>
</dbReference>
<comment type="caution">
    <text evidence="1">The sequence shown here is derived from an EMBL/GenBank/DDBJ whole genome shotgun (WGS) entry which is preliminary data.</text>
</comment>
<evidence type="ECO:0000313" key="1">
    <source>
        <dbReference type="EMBL" id="EPJ42931.1"/>
    </source>
</evidence>
<gene>
    <name evidence="1" type="ORF">STAFG_0013</name>
</gene>
<dbReference type="HOGENOM" id="CLU_3376218_0_0_11"/>
<keyword evidence="2" id="KW-1185">Reference proteome</keyword>
<reference evidence="1 2" key="1">
    <citation type="submission" date="2013-02" db="EMBL/GenBank/DDBJ databases">
        <title>Draft Genome Sequence of Streptomyces afghaniensis, Which Produces Compounds of the Julimycin B-Complex.</title>
        <authorList>
            <person name="Gruening B.A."/>
            <person name="Praeg A."/>
            <person name="Erxleben A."/>
            <person name="Guenther S."/>
            <person name="Fiedler H.-P."/>
            <person name="Goodfellow M."/>
            <person name="Mueller M."/>
        </authorList>
    </citation>
    <scope>NUCLEOTIDE SEQUENCE [LARGE SCALE GENOMIC DNA]</scope>
    <source>
        <strain evidence="1 2">772</strain>
    </source>
</reference>
<dbReference type="PATRIC" id="fig|1283301.3.peg.16"/>
<sequence length="34" mass="3654">MELAGRDPAAAALLERDTVRRLAVYRAVMGGRPA</sequence>
<protein>
    <submittedName>
        <fullName evidence="1">Uncharacterized protein</fullName>
    </submittedName>
</protein>
<dbReference type="AlphaFoldDB" id="S4N032"/>
<name>S4N032_9ACTN</name>
<proteinExistence type="predicted"/>
<dbReference type="Proteomes" id="UP000015001">
    <property type="component" value="Unassembled WGS sequence"/>
</dbReference>
<organism evidence="1 2">
    <name type="scientific">Streptomyces afghaniensis 772</name>
    <dbReference type="NCBI Taxonomy" id="1283301"/>
    <lineage>
        <taxon>Bacteria</taxon>
        <taxon>Bacillati</taxon>
        <taxon>Actinomycetota</taxon>
        <taxon>Actinomycetes</taxon>
        <taxon>Kitasatosporales</taxon>
        <taxon>Streptomycetaceae</taxon>
        <taxon>Streptomyces</taxon>
    </lineage>
</organism>
<evidence type="ECO:0000313" key="2">
    <source>
        <dbReference type="Proteomes" id="UP000015001"/>
    </source>
</evidence>